<evidence type="ECO:0000313" key="3">
    <source>
        <dbReference type="Proteomes" id="UP000277671"/>
    </source>
</evidence>
<dbReference type="Pfam" id="PF20469">
    <property type="entry name" value="OLD-like_TOPRIM"/>
    <property type="match status" value="1"/>
</dbReference>
<dbReference type="AlphaFoldDB" id="A0A495JUZ1"/>
<organism evidence="2 3">
    <name type="scientific">Micromonospora pisi</name>
    <dbReference type="NCBI Taxonomy" id="589240"/>
    <lineage>
        <taxon>Bacteria</taxon>
        <taxon>Bacillati</taxon>
        <taxon>Actinomycetota</taxon>
        <taxon>Actinomycetes</taxon>
        <taxon>Micromonosporales</taxon>
        <taxon>Micromonosporaceae</taxon>
        <taxon>Micromonospora</taxon>
    </lineage>
</organism>
<gene>
    <name evidence="2" type="ORF">BDK92_6608</name>
</gene>
<dbReference type="Proteomes" id="UP000277671">
    <property type="component" value="Unassembled WGS sequence"/>
</dbReference>
<dbReference type="OrthoDB" id="9152042at2"/>
<sequence length="217" mass="23264">MREPDRFRVAVGRWAAGGTDSAAAATVARELAGDGLSTVVLVEGVSDQSAVEALAARRNRDLADEGVCVLSLGGAMGVGRFLRIFGATGLAVNVRGLCDEAEEGYFRRGLEQTGLGTGLTRSAMEALGFYVCVADLEDELIRALGTSGVERVLAAEQDLARFRVFQNQPAQRGRAVDRQLRRFMGTTSGRKARYARALVRALDLDQVPRPLDHLLAS</sequence>
<dbReference type="EMBL" id="RBKT01000001">
    <property type="protein sequence ID" value="RKR92174.1"/>
    <property type="molecule type" value="Genomic_DNA"/>
</dbReference>
<proteinExistence type="predicted"/>
<dbReference type="InterPro" id="IPR034139">
    <property type="entry name" value="TOPRIM_OLD"/>
</dbReference>
<feature type="domain" description="OLD protein-like TOPRIM" evidence="1">
    <location>
        <begin position="38"/>
        <end position="92"/>
    </location>
</feature>
<comment type="caution">
    <text evidence="2">The sequence shown here is derived from an EMBL/GenBank/DDBJ whole genome shotgun (WGS) entry which is preliminary data.</text>
</comment>
<accession>A0A495JUZ1</accession>
<reference evidence="2 3" key="1">
    <citation type="submission" date="2018-10" db="EMBL/GenBank/DDBJ databases">
        <title>Sequencing the genomes of 1000 actinobacteria strains.</title>
        <authorList>
            <person name="Klenk H.-P."/>
        </authorList>
    </citation>
    <scope>NUCLEOTIDE SEQUENCE [LARGE SCALE GENOMIC DNA]</scope>
    <source>
        <strain evidence="2 3">DSM 45175</strain>
    </source>
</reference>
<evidence type="ECO:0000313" key="2">
    <source>
        <dbReference type="EMBL" id="RKR92174.1"/>
    </source>
</evidence>
<keyword evidence="3" id="KW-1185">Reference proteome</keyword>
<name>A0A495JUZ1_9ACTN</name>
<evidence type="ECO:0000259" key="1">
    <source>
        <dbReference type="Pfam" id="PF20469"/>
    </source>
</evidence>
<protein>
    <recommendedName>
        <fullName evidence="1">OLD protein-like TOPRIM domain-containing protein</fullName>
    </recommendedName>
</protein>
<dbReference type="RefSeq" id="WP_121160214.1">
    <property type="nucleotide sequence ID" value="NZ_RBKT01000001.1"/>
</dbReference>